<accession>A0AA88KKX6</accession>
<dbReference type="RefSeq" id="XP_044550190.1">
    <property type="nucleotide sequence ID" value="XM_044692084.1"/>
</dbReference>
<proteinExistence type="predicted"/>
<gene>
    <name evidence="1" type="ORF">C9374_002644</name>
</gene>
<protein>
    <submittedName>
        <fullName evidence="1">Uncharacterized protein</fullName>
    </submittedName>
</protein>
<keyword evidence="2" id="KW-1185">Reference proteome</keyword>
<dbReference type="Proteomes" id="UP000816034">
    <property type="component" value="Unassembled WGS sequence"/>
</dbReference>
<evidence type="ECO:0000313" key="2">
    <source>
        <dbReference type="Proteomes" id="UP000816034"/>
    </source>
</evidence>
<dbReference type="EMBL" id="PYSW02000016">
    <property type="protein sequence ID" value="KAG2386198.1"/>
    <property type="molecule type" value="Genomic_DNA"/>
</dbReference>
<evidence type="ECO:0000313" key="1">
    <source>
        <dbReference type="EMBL" id="KAG2386198.1"/>
    </source>
</evidence>
<comment type="caution">
    <text evidence="1">The sequence shown here is derived from an EMBL/GenBank/DDBJ whole genome shotgun (WGS) entry which is preliminary data.</text>
</comment>
<organism evidence="1 2">
    <name type="scientific">Naegleria lovaniensis</name>
    <name type="common">Amoeba</name>
    <dbReference type="NCBI Taxonomy" id="51637"/>
    <lineage>
        <taxon>Eukaryota</taxon>
        <taxon>Discoba</taxon>
        <taxon>Heterolobosea</taxon>
        <taxon>Tetramitia</taxon>
        <taxon>Eutetramitia</taxon>
        <taxon>Vahlkampfiidae</taxon>
        <taxon>Naegleria</taxon>
    </lineage>
</organism>
<dbReference type="GeneID" id="68095099"/>
<reference evidence="1 2" key="1">
    <citation type="journal article" date="2018" name="BMC Genomics">
        <title>The genome of Naegleria lovaniensis, the basis for a comparative approach to unravel pathogenicity factors of the human pathogenic amoeba N. fowleri.</title>
        <authorList>
            <person name="Liechti N."/>
            <person name="Schurch N."/>
            <person name="Bruggmann R."/>
            <person name="Wittwer M."/>
        </authorList>
    </citation>
    <scope>NUCLEOTIDE SEQUENCE [LARGE SCALE GENOMIC DNA]</scope>
    <source>
        <strain evidence="1 2">ATCC 30569</strain>
    </source>
</reference>
<name>A0AA88KKX6_NAELO</name>
<sequence>MLKIFDLTESWQALHKENCDCFIGLVKDLSSWEIVGGCEDYHDDIRSSTDDTSHRSNHNSMFNGQSSSGFGIFQYFPLTVNMTQGTYLRKLDEKYKMILASLAKFENICDQLDIIQQEADLFYHQLHRELLSSMEGKRNEKSLYNFTIIEEYISGVREIFIMFKKEYYRYEELFQQELNYLGKSLEQIKDVYRKYSTHQYIKINRVIQVLESTEREVQQDFVDKHRFK</sequence>
<dbReference type="AlphaFoldDB" id="A0AA88KKX6"/>